<reference evidence="3" key="11">
    <citation type="journal article" date="2015" name="G3 (Bethesda)">
        <title>Gene Model Annotations for Drosophila melanogaster: Impact of High-Throughput Data.</title>
        <authorList>
            <consortium name="FlyBase Consortium"/>
            <person name="Matthews B.B."/>
            <person name="Dos Santos G."/>
            <person name="Crosby M.A."/>
            <person name="Emmert D.B."/>
            <person name="St Pierre S.E."/>
            <person name="Gramates L.S."/>
            <person name="Zhou P."/>
            <person name="Schroeder A.J."/>
            <person name="Falls K."/>
            <person name="Strelets V."/>
            <person name="Russo S.M."/>
            <person name="Gelbart W.M."/>
            <person name="null"/>
        </authorList>
    </citation>
    <scope>NUCLEOTIDE SEQUENCE</scope>
</reference>
<reference evidence="3" key="8">
    <citation type="submission" date="2006-08" db="EMBL/GenBank/DDBJ databases">
        <authorList>
            <person name="Celniker S."/>
            <person name="Carlson J."/>
            <person name="Wan K."/>
            <person name="Frise E."/>
            <person name="Hoskins R."/>
            <person name="Park S."/>
            <person name="Svirskas R."/>
            <person name="Rubin G."/>
        </authorList>
    </citation>
    <scope>NUCLEOTIDE SEQUENCE</scope>
</reference>
<feature type="transmembrane region" description="Helical" evidence="2">
    <location>
        <begin position="161"/>
        <end position="184"/>
    </location>
</feature>
<sequence>MNNRNRGWGRYGLRTGRPGGEPVPAEGPEVLVINERELRAFIFRVYLSSVVLCLLSSISWIILSALAVRVYKAIPVPPFVWLILAFIILSVLGCIAQTPALTLLCWGLVLGSLFFLTLFGAYYMHLVRVWVLLIAILVAGSLLALLHLYGAKSPEVLLPNIICTCCIFLLLTVTMIVLLILFLIINDMRYLLALAIVFVILIAFMAPFQARFICGRLQQVPYGETADCANGIYLHFIFLLSCMLVFALYYKLVNS</sequence>
<dbReference type="UCSC" id="CG32988-RA">
    <property type="organism name" value="d. melanogaster"/>
</dbReference>
<feature type="transmembrane region" description="Helical" evidence="2">
    <location>
        <begin position="79"/>
        <end position="96"/>
    </location>
</feature>
<evidence type="ECO:0000313" key="6">
    <source>
        <dbReference type="Proteomes" id="UP000000803"/>
    </source>
</evidence>
<dbReference type="IntAct" id="Q86BM2">
    <property type="interactions" value="18"/>
</dbReference>
<keyword evidence="2" id="KW-1133">Transmembrane helix</keyword>
<dbReference type="AlphaFoldDB" id="Q86BM2"/>
<dbReference type="Proteomes" id="UP000000803">
    <property type="component" value="Chromosome 2L"/>
</dbReference>
<dbReference type="EMBL" id="BT021356">
    <property type="protein sequence ID" value="AAX33504.1"/>
    <property type="molecule type" value="mRNA"/>
</dbReference>
<dbReference type="RefSeq" id="NP_788008.1">
    <property type="nucleotide sequence ID" value="NM_175994.2"/>
</dbReference>
<evidence type="ECO:0000256" key="2">
    <source>
        <dbReference type="SAM" id="Phobius"/>
    </source>
</evidence>
<dbReference type="OrthoDB" id="7869926at2759"/>
<reference evidence="3" key="13">
    <citation type="journal article" date="2015" name="Genome Res.">
        <title>The Release 6 reference sequence of the Drosophila melanogaster genome.</title>
        <authorList>
            <person name="Hoskins R.A."/>
            <person name="Carlson J.W."/>
            <person name="Wan K.H."/>
            <person name="Park S."/>
            <person name="Mendez I."/>
            <person name="Galle S.E."/>
            <person name="Booth B.W."/>
            <person name="Pfeiffer B.D."/>
            <person name="George R.A."/>
            <person name="Svirskas R."/>
            <person name="Krzywinski M."/>
            <person name="Schein J."/>
            <person name="Accardo M.C."/>
            <person name="Damia E."/>
            <person name="Messina G."/>
            <person name="Mendez-Lago M."/>
            <person name="de Pablos B."/>
            <person name="Demakova O.V."/>
            <person name="Andreyeva E.N."/>
            <person name="Boldyreva L.V."/>
            <person name="Marra M."/>
            <person name="Carvalho A.B."/>
            <person name="Dimitri P."/>
            <person name="Villasante A."/>
            <person name="Zhimulev I.F."/>
            <person name="Rubin G.M."/>
            <person name="Karpen G.H."/>
            <person name="Celniker S.E."/>
        </authorList>
    </citation>
    <scope>NUCLEOTIDE SEQUENCE</scope>
</reference>
<accession>Q86BM2</accession>
<feature type="transmembrane region" description="Helical" evidence="2">
    <location>
        <begin position="190"/>
        <end position="210"/>
    </location>
</feature>
<dbReference type="BioGRID-ORCS" id="318274">
    <property type="hits" value="0 hits in 1 CRISPR screen"/>
</dbReference>
<reference evidence="3 6" key="9">
    <citation type="journal article" date="2007" name="Science">
        <title>The Release 5.1 annotation of Drosophila melanogaster heterochromatin.</title>
        <authorList>
            <person name="Smith C.D."/>
            <person name="Shu S."/>
            <person name="Mungall C.J."/>
            <person name="Karpen G.H."/>
        </authorList>
    </citation>
    <scope>NUCLEOTIDE SEQUENCE [LARGE SCALE GENOMIC DNA]</scope>
    <source>
        <strain evidence="6">Berkeley</strain>
    </source>
</reference>
<reference evidence="4" key="7">
    <citation type="submission" date="2005-03" db="EMBL/GenBank/DDBJ databases">
        <authorList>
            <person name="Stapleton M."/>
            <person name="Carlson J."/>
            <person name="Chavez C."/>
            <person name="Frise E."/>
            <person name="George R."/>
            <person name="Pacleb J."/>
            <person name="Park S."/>
            <person name="Wan K."/>
            <person name="Yu C."/>
            <person name="Rubin G.M."/>
            <person name="Celniker S."/>
        </authorList>
    </citation>
    <scope>NUCLEOTIDE SEQUENCE</scope>
    <source>
        <strain evidence="4">Berkeley</strain>
    </source>
</reference>
<reference evidence="3 6" key="6">
    <citation type="journal article" date="2005" name="PLoS Comput. Biol.">
        <title>Combined evidence annotation of transposable elements in genome sequences.</title>
        <authorList>
            <person name="Quesneville H."/>
            <person name="Bergman C.M."/>
            <person name="Andrieu O."/>
            <person name="Autard D."/>
            <person name="Nouaud D."/>
            <person name="Ashburner M."/>
            <person name="Anxolabehere D."/>
        </authorList>
    </citation>
    <scope>NUCLEOTIDE SEQUENCE [LARGE SCALE GENOMIC DNA]</scope>
    <source>
        <strain evidence="6">Berkeley</strain>
    </source>
</reference>
<keyword evidence="2" id="KW-0812">Transmembrane</keyword>
<dbReference type="FlyBase" id="FBgn0052988">
    <property type="gene designation" value="CG32988"/>
</dbReference>
<dbReference type="InParanoid" id="Q86BM2"/>
<organism evidence="3 6">
    <name type="scientific">Drosophila melanogaster</name>
    <name type="common">Fruit fly</name>
    <dbReference type="NCBI Taxonomy" id="7227"/>
    <lineage>
        <taxon>Eukaryota</taxon>
        <taxon>Metazoa</taxon>
        <taxon>Ecdysozoa</taxon>
        <taxon>Arthropoda</taxon>
        <taxon>Hexapoda</taxon>
        <taxon>Insecta</taxon>
        <taxon>Pterygota</taxon>
        <taxon>Neoptera</taxon>
        <taxon>Endopterygota</taxon>
        <taxon>Diptera</taxon>
        <taxon>Brachycera</taxon>
        <taxon>Muscomorpha</taxon>
        <taxon>Ephydroidea</taxon>
        <taxon>Drosophilidae</taxon>
        <taxon>Drosophila</taxon>
        <taxon>Sophophora</taxon>
    </lineage>
</organism>
<reference evidence="6" key="4">
    <citation type="journal article" date="2002" name="Genome Biol.">
        <title>The transposable elements of the Drosophila melanogaster euchromatin: a genomics perspective.</title>
        <authorList>
            <person name="Kaminker J.S."/>
            <person name="Bergman C.M."/>
            <person name="Kronmiller B."/>
            <person name="Carlson J."/>
            <person name="Svirskas R."/>
            <person name="Patel S."/>
            <person name="Frise E."/>
            <person name="Wheeler D.A."/>
            <person name="Lewis S.E."/>
            <person name="Rubin G.M."/>
            <person name="Ashburner M."/>
            <person name="Celniker S.E."/>
        </authorList>
    </citation>
    <scope>NUCLEOTIDE SEQUENCE [LARGE SCALE GENOMIC DNA]</scope>
    <source>
        <strain evidence="6">Berkeley</strain>
    </source>
</reference>
<evidence type="ECO:0000313" key="5">
    <source>
        <dbReference type="FlyBase" id="FBgn0052988"/>
    </source>
</evidence>
<reference evidence="3" key="15">
    <citation type="submission" date="2022-11" db="EMBL/GenBank/DDBJ databases">
        <authorList>
            <consortium name="FlyBase"/>
        </authorList>
    </citation>
    <scope>NUCLEOTIDE SEQUENCE</scope>
</reference>
<evidence type="ECO:0000256" key="1">
    <source>
        <dbReference type="SAM" id="MobiDB-lite"/>
    </source>
</evidence>
<keyword evidence="2" id="KW-0472">Membrane</keyword>
<dbReference type="AGR" id="FB:FBgn0052988"/>
<feature type="transmembrane region" description="Helical" evidence="2">
    <location>
        <begin position="103"/>
        <end position="123"/>
    </location>
</feature>
<dbReference type="EMBL" id="AE014134">
    <property type="protein sequence ID" value="AAO41173.1"/>
    <property type="molecule type" value="Genomic_DNA"/>
</dbReference>
<proteinExistence type="evidence at transcript level"/>
<name>Q86BM2_DROME</name>
<reference evidence="6" key="3">
    <citation type="journal article" date="2002" name="Genome Biol.">
        <title>Annotation of the Drosophila melanogaster euchromatic genome: a systematic review.</title>
        <authorList>
            <person name="Misra S."/>
            <person name="Crosby M.A."/>
            <person name="Mungall C.J."/>
            <person name="Matthews B.B."/>
            <person name="Campbell K.S."/>
            <person name="Hradecky P."/>
            <person name="Huang Y."/>
            <person name="Kaminker J.S."/>
            <person name="Millburn G.H."/>
            <person name="Prochnik S.E."/>
            <person name="Smith C.D."/>
            <person name="Tupy J.L."/>
            <person name="Whitfied E.J."/>
            <person name="Bayraktaroglu L."/>
            <person name="Berman B.P."/>
            <person name="Bettencourt B.R."/>
            <person name="Celniker S.E."/>
            <person name="de Grey A.D."/>
            <person name="Drysdale R.A."/>
            <person name="Harris N.L."/>
            <person name="Richter J."/>
            <person name="Russo S."/>
            <person name="Schroeder A.J."/>
            <person name="Shu S.Q."/>
            <person name="Stapleton M."/>
            <person name="Yamada C."/>
            <person name="Ashburner M."/>
            <person name="Gelbart W.M."/>
            <person name="Rubin G.M."/>
            <person name="Lewis S.E."/>
        </authorList>
    </citation>
    <scope>GENOME REANNOTATION</scope>
    <source>
        <strain evidence="6">Berkeley</strain>
    </source>
</reference>
<dbReference type="KEGG" id="dme:Dmel_CG32988"/>
<dbReference type="VEuPathDB" id="VectorBase:FBgn0052988"/>
<reference evidence="6" key="2">
    <citation type="journal article" date="2002" name="Genome Biol.">
        <title>Finishing a whole-genome shotgun: release 3 of the Drosophila melanogaster euchromatic genome sequence.</title>
        <authorList>
            <person name="Celniker S.E."/>
            <person name="Wheeler D.A."/>
            <person name="Kronmiller B."/>
            <person name="Carlson J.W."/>
            <person name="Halpern A."/>
            <person name="Patel S."/>
            <person name="Adams M."/>
            <person name="Champe M."/>
            <person name="Dugan S.P."/>
            <person name="Frise E."/>
            <person name="Hodgson A."/>
            <person name="George R.A."/>
            <person name="Hoskins R.A."/>
            <person name="Laverty T."/>
            <person name="Muzny D.M."/>
            <person name="Nelson C.R."/>
            <person name="Pacleb J.M."/>
            <person name="Park S."/>
            <person name="Pfeiffer B.D."/>
            <person name="Richards S."/>
            <person name="Sodergren E.J."/>
            <person name="Svirskas R."/>
            <person name="Tabor P.E."/>
            <person name="Wan K."/>
            <person name="Stapleton M."/>
            <person name="Sutton G.G."/>
            <person name="Venter C."/>
            <person name="Weinstock G."/>
            <person name="Scherer S.E."/>
            <person name="Myers E.W."/>
            <person name="Gibbs R.A."/>
            <person name="Rubin G.M."/>
        </authorList>
    </citation>
    <scope>NUCLEOTIDE SEQUENCE [LARGE SCALE GENOMIC DNA]</scope>
    <source>
        <strain evidence="6">Berkeley</strain>
    </source>
</reference>
<dbReference type="STRING" id="7227.FBpp0079338"/>
<feature type="transmembrane region" description="Helical" evidence="2">
    <location>
        <begin position="45"/>
        <end position="67"/>
    </location>
</feature>
<reference evidence="3" key="14">
    <citation type="submission" date="2022-11" db="EMBL/GenBank/DDBJ databases">
        <title>Drosophila melanogaster release 4 sequence.</title>
        <authorList>
            <consortium name="Berkeley Drosophila Genome Project"/>
            <person name="Celniker S."/>
            <person name="Carlson J."/>
            <person name="Wan K."/>
            <person name="Pfeiffer B."/>
            <person name="Frise E."/>
            <person name="George R."/>
            <person name="Hoskins R."/>
            <person name="Stapleton M."/>
            <person name="Pacleb J."/>
            <person name="Park S."/>
            <person name="Svirskas R."/>
            <person name="Smith E."/>
            <person name="Yu C."/>
            <person name="Rubin G."/>
        </authorList>
    </citation>
    <scope>NUCLEOTIDE SEQUENCE</scope>
</reference>
<feature type="region of interest" description="Disordered" evidence="1">
    <location>
        <begin position="1"/>
        <end position="22"/>
    </location>
</feature>
<dbReference type="Bgee" id="FBgn0052988">
    <property type="expression patterns" value="Expressed in testis and 7 other cell types or tissues"/>
</dbReference>
<reference evidence="3" key="12">
    <citation type="journal article" date="2015" name="G3 (Bethesda)">
        <title>Gene Model Annotations for Drosophila melanogaster: The Rule-Benders.</title>
        <authorList>
            <consortium name="FlyBase Consortium"/>
            <person name="Crosby M.A."/>
            <person name="Gramates L.S."/>
            <person name="Dos Santos G."/>
            <person name="Matthews B.B."/>
            <person name="St Pierre S.E."/>
            <person name="Zhou P."/>
            <person name="Schroeder A.J."/>
            <person name="Falls K."/>
            <person name="Emmert D.B."/>
            <person name="Russo S.M."/>
            <person name="Gelbart W.M."/>
            <person name="null"/>
        </authorList>
    </citation>
    <scope>NUCLEOTIDE SEQUENCE</scope>
</reference>
<reference evidence="3 6" key="5">
    <citation type="journal article" date="2002" name="Genome Biol.">
        <title>Heterochromatic sequences in a Drosophila whole-genome shotgun assembly.</title>
        <authorList>
            <person name="Hoskins R.A."/>
            <person name="Smith C.D."/>
            <person name="Carlson J.W."/>
            <person name="Carvalho A.B."/>
            <person name="Halpern A."/>
            <person name="Kaminker J.S."/>
            <person name="Kennedy C."/>
            <person name="Mungall C.J."/>
            <person name="Sullivan B.A."/>
            <person name="Sutton G.G."/>
            <person name="Yasuhara J.C."/>
            <person name="Wakimoto B.T."/>
            <person name="Myers E.W."/>
            <person name="Celniker S.E."/>
            <person name="Rubin G.M."/>
            <person name="Karpen G.H."/>
        </authorList>
    </citation>
    <scope>NUCLEOTIDE SEQUENCE [LARGE SCALE GENOMIC DNA]</scope>
    <source>
        <strain evidence="6">Berkeley</strain>
    </source>
</reference>
<evidence type="ECO:0000313" key="4">
    <source>
        <dbReference type="EMBL" id="AAX33504.1"/>
    </source>
</evidence>
<dbReference type="HOGENOM" id="CLU_075396_0_0_1"/>
<reference evidence="3 6" key="10">
    <citation type="journal article" date="2007" name="Science">
        <title>Sequence finishing and mapping of Drosophila melanogaster heterochromatin.</title>
        <authorList>
            <person name="Hoskins R.A."/>
            <person name="Carlson J.W."/>
            <person name="Kennedy C."/>
            <person name="Acevedo D."/>
            <person name="Evans-Holm M."/>
            <person name="Frise E."/>
            <person name="Wan K.H."/>
            <person name="Park S."/>
            <person name="Mendez-Lago M."/>
            <person name="Rossi F."/>
            <person name="Villasante A."/>
            <person name="Dimitri P."/>
            <person name="Karpen G.H."/>
            <person name="Celniker S.E."/>
        </authorList>
    </citation>
    <scope>NUCLEOTIDE SEQUENCE [LARGE SCALE GENOMIC DNA]</scope>
    <source>
        <strain evidence="6">Berkeley</strain>
    </source>
</reference>
<reference evidence="3 6" key="1">
    <citation type="journal article" date="2000" name="Science">
        <title>The genome sequence of Drosophila melanogaster.</title>
        <authorList>
            <person name="Adams M.D."/>
            <person name="Celniker S.E."/>
            <person name="Holt R.A."/>
            <person name="Evans C.A."/>
            <person name="Gocayne J.D."/>
            <person name="Amanatides P.G."/>
            <person name="Scherer S.E."/>
            <person name="Li P.W."/>
            <person name="Hoskins R.A."/>
            <person name="Galle R.F."/>
            <person name="George R.A."/>
            <person name="Lewis S.E."/>
            <person name="Richards S."/>
            <person name="Ashburner M."/>
            <person name="Henderson S.N."/>
            <person name="Sutton G.G."/>
            <person name="Wortman J.R."/>
            <person name="Yandell M.D."/>
            <person name="Zhang Q."/>
            <person name="Chen L.X."/>
            <person name="Brandon R.C."/>
            <person name="Rogers Y.H."/>
            <person name="Blazej R.G."/>
            <person name="Champe M."/>
            <person name="Pfeiffer B.D."/>
            <person name="Wan K.H."/>
            <person name="Doyle C."/>
            <person name="Baxter E.G."/>
            <person name="Helt G."/>
            <person name="Nelson C.R."/>
            <person name="Gabor G.L."/>
            <person name="Abril J.F."/>
            <person name="Agbayani A."/>
            <person name="An H.J."/>
            <person name="Andrews-Pfannkoch C."/>
            <person name="Baldwin D."/>
            <person name="Ballew R.M."/>
            <person name="Basu A."/>
            <person name="Baxendale J."/>
            <person name="Bayraktaroglu L."/>
            <person name="Beasley E.M."/>
            <person name="Beeson K.Y."/>
            <person name="Benos P.V."/>
            <person name="Berman B.P."/>
            <person name="Bhandari D."/>
            <person name="Bolshakov S."/>
            <person name="Borkova D."/>
            <person name="Botchan M.R."/>
            <person name="Bouck J."/>
            <person name="Brokstein P."/>
            <person name="Brottier P."/>
            <person name="Burtis K.C."/>
            <person name="Busam D.A."/>
            <person name="Butler H."/>
            <person name="Cadieu E."/>
            <person name="Center A."/>
            <person name="Chandra I."/>
            <person name="Cherry J.M."/>
            <person name="Cawley S."/>
            <person name="Dahlke C."/>
            <person name="Davenport L.B."/>
            <person name="Davies P."/>
            <person name="de Pablos B."/>
            <person name="Delcher A."/>
            <person name="Deng Z."/>
            <person name="Mays A.D."/>
            <person name="Dew I."/>
            <person name="Dietz S.M."/>
            <person name="Dodson K."/>
            <person name="Doup L.E."/>
            <person name="Downes M."/>
            <person name="Dugan-Rocha S."/>
            <person name="Dunkov B.C."/>
            <person name="Dunn P."/>
            <person name="Durbin K.J."/>
            <person name="Evangelista C.C."/>
            <person name="Ferraz C."/>
            <person name="Ferriera S."/>
            <person name="Fleischmann W."/>
            <person name="Fosler C."/>
            <person name="Gabrielian A.E."/>
            <person name="Garg N.S."/>
            <person name="Gelbart W.M."/>
            <person name="Glasser K."/>
            <person name="Glodek A."/>
            <person name="Gong F."/>
            <person name="Gorrell J.H."/>
            <person name="Gu Z."/>
            <person name="Guan P."/>
            <person name="Harris M."/>
            <person name="Harris N.L."/>
            <person name="Harvey D."/>
            <person name="Heiman T.J."/>
            <person name="Hernandez J.R."/>
            <person name="Houck J."/>
            <person name="Hostin D."/>
            <person name="Houston K.A."/>
            <person name="Howland T.J."/>
            <person name="Wei M.H."/>
            <person name="Ibegwam C."/>
            <person name="Jalali M."/>
            <person name="Kalush F."/>
            <person name="Karpen G.H."/>
            <person name="Ke Z."/>
            <person name="Kennison J.A."/>
            <person name="Ketchum K.A."/>
            <person name="Kimmel B.E."/>
            <person name="Kodira C.D."/>
            <person name="Kraft C."/>
            <person name="Kravitz S."/>
            <person name="Kulp D."/>
            <person name="Lai Z."/>
            <person name="Lasko P."/>
            <person name="Lei Y."/>
            <person name="Levitsky A.A."/>
            <person name="Li J."/>
            <person name="Li Z."/>
            <person name="Liang Y."/>
            <person name="Lin X."/>
            <person name="Liu X."/>
            <person name="Mattei B."/>
            <person name="McIntosh T.C."/>
            <person name="McLeod M.P."/>
            <person name="McPherson D."/>
            <person name="Merkulov G."/>
            <person name="Milshina N.V."/>
            <person name="Mobarry C."/>
            <person name="Morris J."/>
            <person name="Moshrefi A."/>
            <person name="Mount S.M."/>
            <person name="Moy M."/>
            <person name="Murphy B."/>
            <person name="Murphy L."/>
            <person name="Muzny D.M."/>
            <person name="Nelson D.L."/>
            <person name="Nelson D.R."/>
            <person name="Nelson K.A."/>
            <person name="Nixon K."/>
            <person name="Nusskern D.R."/>
            <person name="Pacleb J.M."/>
            <person name="Palazzolo M."/>
            <person name="Pittman G.S."/>
            <person name="Pan S."/>
            <person name="Pollard J."/>
            <person name="Puri V."/>
            <person name="Reese M.G."/>
            <person name="Reinert K."/>
            <person name="Remington K."/>
            <person name="Saunders R.D."/>
            <person name="Scheeler F."/>
            <person name="Shen H."/>
            <person name="Shue B.C."/>
            <person name="Siden-Kiamos I."/>
            <person name="Simpson M."/>
            <person name="Skupski M.P."/>
            <person name="Smith T."/>
            <person name="Spier E."/>
            <person name="Spradling A.C."/>
            <person name="Stapleton M."/>
            <person name="Strong R."/>
            <person name="Sun E."/>
            <person name="Svirskas R."/>
            <person name="Tector C."/>
            <person name="Turner R."/>
            <person name="Venter E."/>
            <person name="Wang A.H."/>
            <person name="Wang X."/>
            <person name="Wang Z.Y."/>
            <person name="Wassarman D.A."/>
            <person name="Weinstock G.M."/>
            <person name="Weissenbach J."/>
            <person name="Williams S.M."/>
            <person name="WoodageT"/>
            <person name="Worley K.C."/>
            <person name="Wu D."/>
            <person name="Yang S."/>
            <person name="Yao Q.A."/>
            <person name="Ye J."/>
            <person name="Yeh R.F."/>
            <person name="Zaveri J.S."/>
            <person name="Zhan M."/>
            <person name="Zhang G."/>
            <person name="Zhao Q."/>
            <person name="Zheng L."/>
            <person name="Zheng X.H."/>
            <person name="Zhong F.N."/>
            <person name="Zhong W."/>
            <person name="Zhou X."/>
            <person name="Zhu S."/>
            <person name="Zhu X."/>
            <person name="Smith H.O."/>
            <person name="Gibbs R.A."/>
            <person name="Myers E.W."/>
            <person name="Rubin G.M."/>
            <person name="Venter J.C."/>
        </authorList>
    </citation>
    <scope>NUCLEOTIDE SEQUENCE [LARGE SCALE GENOMIC DNA]</scope>
    <source>
        <strain evidence="6">Berkeley</strain>
    </source>
</reference>
<dbReference type="PaxDb" id="7227-FBpp0079338"/>
<dbReference type="DNASU" id="318274"/>
<protein>
    <submittedName>
        <fullName evidence="4">LP15408p</fullName>
    </submittedName>
</protein>
<dbReference type="OMA" id="FQARFIC"/>
<dbReference type="GeneID" id="318274"/>
<evidence type="ECO:0000313" key="3">
    <source>
        <dbReference type="EMBL" id="AAO41173.1"/>
    </source>
</evidence>
<gene>
    <name evidence="3" type="primary">CG18663</name>
    <name evidence="3" type="synonym">Dmel\CG32988</name>
    <name evidence="3 5" type="ORF">CG32988</name>
    <name evidence="3" type="ORF">Dmel_CG32988</name>
</gene>
<keyword evidence="6" id="KW-1185">Reference proteome</keyword>
<feature type="transmembrane region" description="Helical" evidence="2">
    <location>
        <begin position="129"/>
        <end position="149"/>
    </location>
</feature>
<feature type="transmembrane region" description="Helical" evidence="2">
    <location>
        <begin position="231"/>
        <end position="250"/>
    </location>
</feature>